<dbReference type="EMBL" id="JAKXMK010000010">
    <property type="protein sequence ID" value="MCH6166734.1"/>
    <property type="molecule type" value="Genomic_DNA"/>
</dbReference>
<gene>
    <name evidence="3" type="ORF">MMF94_13680</name>
</gene>
<proteinExistence type="predicted"/>
<protein>
    <submittedName>
        <fullName evidence="3">MerR family DNA-binding transcriptional regulator</fullName>
    </submittedName>
</protein>
<dbReference type="PANTHER" id="PTHR30204:SF93">
    <property type="entry name" value="HTH MERR-TYPE DOMAIN-CONTAINING PROTEIN"/>
    <property type="match status" value="1"/>
</dbReference>
<dbReference type="InterPro" id="IPR000551">
    <property type="entry name" value="MerR-type_HTH_dom"/>
</dbReference>
<dbReference type="Proteomes" id="UP001299970">
    <property type="component" value="Unassembled WGS sequence"/>
</dbReference>
<sequence length="253" mass="27389">MISGRSVGEPERRWRLVELARMAGVSPQQVRNYIDTGLLPPVERTTSGYRIFTARHAEALVTARQVAAGHGWERARIIMNAVHEGDVAAALAAVDAGHADLARERAGIAAAAEAFAAAAAADPPPSSRRNALIGQLARAIGVRPPVLRLWEQRGLLHPTRDRATGYRIFEPAEQRTAHLIAVLRRGNVPFAIVHPVVETMRATGSTARALAELARRDEEIQQTSRRRLQGSAALLAYLDHESGDAQALTGPPR</sequence>
<dbReference type="Gene3D" id="1.10.1660.10">
    <property type="match status" value="2"/>
</dbReference>
<dbReference type="Pfam" id="PF00376">
    <property type="entry name" value="MerR"/>
    <property type="match status" value="1"/>
</dbReference>
<comment type="caution">
    <text evidence="3">The sequence shown here is derived from an EMBL/GenBank/DDBJ whole genome shotgun (WGS) entry which is preliminary data.</text>
</comment>
<evidence type="ECO:0000313" key="4">
    <source>
        <dbReference type="Proteomes" id="UP001299970"/>
    </source>
</evidence>
<dbReference type="InterPro" id="IPR009061">
    <property type="entry name" value="DNA-bd_dom_put_sf"/>
</dbReference>
<name>A0ABS9TDW8_9PSEU</name>
<feature type="domain" description="HTH merR-type" evidence="2">
    <location>
        <begin position="18"/>
        <end position="60"/>
    </location>
</feature>
<organism evidence="3 4">
    <name type="scientific">Pseudonocardia alaniniphila</name>
    <dbReference type="NCBI Taxonomy" id="75291"/>
    <lineage>
        <taxon>Bacteria</taxon>
        <taxon>Bacillati</taxon>
        <taxon>Actinomycetota</taxon>
        <taxon>Actinomycetes</taxon>
        <taxon>Pseudonocardiales</taxon>
        <taxon>Pseudonocardiaceae</taxon>
        <taxon>Pseudonocardia</taxon>
    </lineage>
</organism>
<keyword evidence="1 3" id="KW-0238">DNA-binding</keyword>
<dbReference type="RefSeq" id="WP_241036753.1">
    <property type="nucleotide sequence ID" value="NZ_BAAAJF010000039.1"/>
</dbReference>
<dbReference type="Pfam" id="PF13411">
    <property type="entry name" value="MerR_1"/>
    <property type="match status" value="1"/>
</dbReference>
<dbReference type="PANTHER" id="PTHR30204">
    <property type="entry name" value="REDOX-CYCLING DRUG-SENSING TRANSCRIPTIONAL ACTIVATOR SOXR"/>
    <property type="match status" value="1"/>
</dbReference>
<feature type="domain" description="HTH merR-type" evidence="2">
    <location>
        <begin position="133"/>
        <end position="199"/>
    </location>
</feature>
<accession>A0ABS9TDW8</accession>
<dbReference type="GO" id="GO:0003677">
    <property type="term" value="F:DNA binding"/>
    <property type="evidence" value="ECO:0007669"/>
    <property type="project" value="UniProtKB-KW"/>
</dbReference>
<dbReference type="SMART" id="SM00422">
    <property type="entry name" value="HTH_MERR"/>
    <property type="match status" value="2"/>
</dbReference>
<evidence type="ECO:0000256" key="1">
    <source>
        <dbReference type="ARBA" id="ARBA00023125"/>
    </source>
</evidence>
<keyword evidence="4" id="KW-1185">Reference proteome</keyword>
<dbReference type="SUPFAM" id="SSF46955">
    <property type="entry name" value="Putative DNA-binding domain"/>
    <property type="match status" value="2"/>
</dbReference>
<dbReference type="PROSITE" id="PS50937">
    <property type="entry name" value="HTH_MERR_2"/>
    <property type="match status" value="2"/>
</dbReference>
<reference evidence="3 4" key="1">
    <citation type="submission" date="2022-03" db="EMBL/GenBank/DDBJ databases">
        <title>Pseudonocardia alaer sp. nov., a novel actinomycete isolated from reed forest soil.</title>
        <authorList>
            <person name="Wang L."/>
        </authorList>
    </citation>
    <scope>NUCLEOTIDE SEQUENCE [LARGE SCALE GENOMIC DNA]</scope>
    <source>
        <strain evidence="3 4">Y-16303</strain>
    </source>
</reference>
<dbReference type="InterPro" id="IPR047057">
    <property type="entry name" value="MerR_fam"/>
</dbReference>
<evidence type="ECO:0000259" key="2">
    <source>
        <dbReference type="PROSITE" id="PS50937"/>
    </source>
</evidence>
<evidence type="ECO:0000313" key="3">
    <source>
        <dbReference type="EMBL" id="MCH6166734.1"/>
    </source>
</evidence>